<accession>A0A1Q9EZ39</accession>
<feature type="compositionally biased region" description="Basic and acidic residues" evidence="1">
    <location>
        <begin position="193"/>
        <end position="242"/>
    </location>
</feature>
<reference evidence="2 3" key="1">
    <citation type="submission" date="2016-02" db="EMBL/GenBank/DDBJ databases">
        <title>Genome analysis of coral dinoflagellate symbionts highlights evolutionary adaptations to a symbiotic lifestyle.</title>
        <authorList>
            <person name="Aranda M."/>
            <person name="Li Y."/>
            <person name="Liew Y.J."/>
            <person name="Baumgarten S."/>
            <person name="Simakov O."/>
            <person name="Wilson M."/>
            <person name="Piel J."/>
            <person name="Ashoor H."/>
            <person name="Bougouffa S."/>
            <person name="Bajic V.B."/>
            <person name="Ryu T."/>
            <person name="Ravasi T."/>
            <person name="Bayer T."/>
            <person name="Micklem G."/>
            <person name="Kim H."/>
            <person name="Bhak J."/>
            <person name="Lajeunesse T.C."/>
            <person name="Voolstra C.R."/>
        </authorList>
    </citation>
    <scope>NUCLEOTIDE SEQUENCE [LARGE SCALE GENOMIC DNA]</scope>
    <source>
        <strain evidence="2 3">CCMP2467</strain>
    </source>
</reference>
<organism evidence="2 3">
    <name type="scientific">Symbiodinium microadriaticum</name>
    <name type="common">Dinoflagellate</name>
    <name type="synonym">Zooxanthella microadriatica</name>
    <dbReference type="NCBI Taxonomy" id="2951"/>
    <lineage>
        <taxon>Eukaryota</taxon>
        <taxon>Sar</taxon>
        <taxon>Alveolata</taxon>
        <taxon>Dinophyceae</taxon>
        <taxon>Suessiales</taxon>
        <taxon>Symbiodiniaceae</taxon>
        <taxon>Symbiodinium</taxon>
    </lineage>
</organism>
<evidence type="ECO:0000313" key="2">
    <source>
        <dbReference type="EMBL" id="OLQ12632.1"/>
    </source>
</evidence>
<dbReference type="AlphaFoldDB" id="A0A1Q9EZ39"/>
<name>A0A1Q9EZ39_SYMMI</name>
<proteinExistence type="predicted"/>
<dbReference type="Proteomes" id="UP000186817">
    <property type="component" value="Unassembled WGS sequence"/>
</dbReference>
<keyword evidence="3" id="KW-1185">Reference proteome</keyword>
<dbReference type="EMBL" id="LSRX01000040">
    <property type="protein sequence ID" value="OLQ12632.1"/>
    <property type="molecule type" value="Genomic_DNA"/>
</dbReference>
<feature type="compositionally biased region" description="Basic and acidic residues" evidence="1">
    <location>
        <begin position="352"/>
        <end position="413"/>
    </location>
</feature>
<evidence type="ECO:0000313" key="3">
    <source>
        <dbReference type="Proteomes" id="UP000186817"/>
    </source>
</evidence>
<sequence length="413" mass="45045">MASRGACDYRVIIPPPPVWIGWGLRASVSGGGAKNAQCVLLELPTRHSSSPRRSPVAMDVELGSPSAPNVVRHKSLKIPDLPQRGEDSPGHRLSVCMSEEFRPLSQATFGAESNERTPVGDGLDQFRPLSPQASPTRYDELEKFRPLSPMSKAGQPVQPVDELDKYRPLSPASSIRSTVYPAERTLLPDSESEVQRLRLGLDEEPRKGSPSTKDQDEAERRKSKESTRSALDDEIERQEAITKRLTMQLRSPKRLSPAVQQRALAALPATPVASRRSVSEPRLQQSPGTAPPGAMHSGWVPTGADSLEHRANTCMAEEIRSPPQVPTAKFAAEGPNSRPALPVQQGNQVVEAGRRGRKGETREGKEEWGRKEEEEGRKGGREEGRKGGREEGGREGKGGREEGRKDGRVITGG</sequence>
<protein>
    <submittedName>
        <fullName evidence="2">Uncharacterized protein</fullName>
    </submittedName>
</protein>
<comment type="caution">
    <text evidence="2">The sequence shown here is derived from an EMBL/GenBank/DDBJ whole genome shotgun (WGS) entry which is preliminary data.</text>
</comment>
<dbReference type="OrthoDB" id="426488at2759"/>
<evidence type="ECO:0000256" key="1">
    <source>
        <dbReference type="SAM" id="MobiDB-lite"/>
    </source>
</evidence>
<gene>
    <name evidence="2" type="ORF">AK812_SmicGene3413</name>
</gene>
<feature type="region of interest" description="Disordered" evidence="1">
    <location>
        <begin position="109"/>
        <end position="413"/>
    </location>
</feature>